<evidence type="ECO:0000313" key="3">
    <source>
        <dbReference type="Proteomes" id="UP001345963"/>
    </source>
</evidence>
<sequence>MEKLESSLPSSIVIGPFFVCVGAVRQSLIRKRKSLANALLENLALMLRKQIDSASEKCNIISRALQEKPNSIEELNEKREWMKQIPEQLKSYTEDLAKILLDLEVLEEFYYSFSNEDVNRKWNAIWWPQRIMYQMEMVTIQHEEDEKCFHEIQLADRNKFEEQLDSLKVFPVFL</sequence>
<keyword evidence="3" id="KW-1185">Reference proteome</keyword>
<dbReference type="Proteomes" id="UP001345963">
    <property type="component" value="Unassembled WGS sequence"/>
</dbReference>
<evidence type="ECO:0000256" key="1">
    <source>
        <dbReference type="SAM" id="Phobius"/>
    </source>
</evidence>
<gene>
    <name evidence="2" type="ORF">ATANTOWER_018420</name>
</gene>
<feature type="transmembrane region" description="Helical" evidence="1">
    <location>
        <begin position="6"/>
        <end position="24"/>
    </location>
</feature>
<proteinExistence type="predicted"/>
<dbReference type="PANTHER" id="PTHR22878:SF73">
    <property type="entry name" value="DYNEIN AXONEMAL HEAVY CHAIN 1"/>
    <property type="match status" value="1"/>
</dbReference>
<protein>
    <submittedName>
        <fullName evidence="2">Uncharacterized protein</fullName>
    </submittedName>
</protein>
<dbReference type="PANTHER" id="PTHR22878">
    <property type="entry name" value="DYNEIN HEAVY CHAIN 6, AXONEMAL-LIKE-RELATED"/>
    <property type="match status" value="1"/>
</dbReference>
<comment type="caution">
    <text evidence="2">The sequence shown here is derived from an EMBL/GenBank/DDBJ whole genome shotgun (WGS) entry which is preliminary data.</text>
</comment>
<keyword evidence="1" id="KW-1133">Transmembrane helix</keyword>
<keyword evidence="1" id="KW-0812">Transmembrane</keyword>
<evidence type="ECO:0000313" key="2">
    <source>
        <dbReference type="EMBL" id="MED6234622.1"/>
    </source>
</evidence>
<accession>A0ABU7A919</accession>
<reference evidence="2 3" key="1">
    <citation type="submission" date="2021-07" db="EMBL/GenBank/DDBJ databases">
        <authorList>
            <person name="Palmer J.M."/>
        </authorList>
    </citation>
    <scope>NUCLEOTIDE SEQUENCE [LARGE SCALE GENOMIC DNA]</scope>
    <source>
        <strain evidence="2 3">AT_MEX2019</strain>
        <tissue evidence="2">Muscle</tissue>
    </source>
</reference>
<keyword evidence="1" id="KW-0472">Membrane</keyword>
<name>A0ABU7A919_9TELE</name>
<organism evidence="2 3">
    <name type="scientific">Ataeniobius toweri</name>
    <dbReference type="NCBI Taxonomy" id="208326"/>
    <lineage>
        <taxon>Eukaryota</taxon>
        <taxon>Metazoa</taxon>
        <taxon>Chordata</taxon>
        <taxon>Craniata</taxon>
        <taxon>Vertebrata</taxon>
        <taxon>Euteleostomi</taxon>
        <taxon>Actinopterygii</taxon>
        <taxon>Neopterygii</taxon>
        <taxon>Teleostei</taxon>
        <taxon>Neoteleostei</taxon>
        <taxon>Acanthomorphata</taxon>
        <taxon>Ovalentaria</taxon>
        <taxon>Atherinomorphae</taxon>
        <taxon>Cyprinodontiformes</taxon>
        <taxon>Goodeidae</taxon>
        <taxon>Ataeniobius</taxon>
    </lineage>
</organism>
<dbReference type="EMBL" id="JAHUTI010009874">
    <property type="protein sequence ID" value="MED6234622.1"/>
    <property type="molecule type" value="Genomic_DNA"/>
</dbReference>
<dbReference type="InterPro" id="IPR026983">
    <property type="entry name" value="DHC"/>
</dbReference>